<feature type="compositionally biased region" description="Polar residues" evidence="2">
    <location>
        <begin position="186"/>
        <end position="195"/>
    </location>
</feature>
<dbReference type="GeneID" id="30196394"/>
<accession>A0A1E3IDZ6</accession>
<sequence length="536" mass="59355">MTALNSHFVFGTTAAFSHVPPVISLALALLTSTPDLVISILLHKNSEENSLSMIEGTPQDVVSRLKLVLVGEKTEWNSVALSYVQMMELSGAEYAKILAASLSIIIWCTDCAPWPTPTVFIGDYTSFFFIPVKSKVEENFPHLKPAKFIGYNPQMAAETLLCEGAEENGSLRWIDKAVAEFDSEAVSPQDNQLLNDKTKSGDDKTMPAEERTARMIKAYRACVTESKHVVKIPGWTPFHVSELWSLNIDWNEMSGLGWFRWMSGRQALAQVPEAWISCFPSSVFEPETIAALRKDAYITDGGKKPYFEVGWFERKPKANWGEGVKEFLDKYEAKSVVYISFGTIFDAGFGLPVIFDYLEQTKTPYIYACGNQYDSLPQHVKDTLAKSQAQGFCIAPNWVDQVGILSHKSVKAFVSHCGVNSTLEGILAGVPIVSWGRRGDQVLLASIIHHKGLGVELLQHREGSTIGHATAHRPEVTVTGKPEDLKAELAAAFEKIGGPEGDKMREKANALATQIRAKRTGEWEETIKLFGQFGRE</sequence>
<evidence type="ECO:0000313" key="3">
    <source>
        <dbReference type="EMBL" id="ODN86820.1"/>
    </source>
</evidence>
<dbReference type="OrthoDB" id="5835829at2759"/>
<dbReference type="RefSeq" id="XP_019028812.1">
    <property type="nucleotide sequence ID" value="XM_019179195.1"/>
</dbReference>
<proteinExistence type="predicted"/>
<dbReference type="AlphaFoldDB" id="A0A1E3IDZ6"/>
<dbReference type="PANTHER" id="PTHR48049:SF132">
    <property type="entry name" value="GLYCOSYLTRANSFERASE"/>
    <property type="match status" value="1"/>
</dbReference>
<gene>
    <name evidence="3" type="ORF">L198_07183</name>
</gene>
<keyword evidence="4" id="KW-1185">Reference proteome</keyword>
<comment type="caution">
    <text evidence="3">The sequence shown here is derived from an EMBL/GenBank/DDBJ whole genome shotgun (WGS) entry which is preliminary data.</text>
</comment>
<reference evidence="3 4" key="1">
    <citation type="submission" date="2016-06" db="EMBL/GenBank/DDBJ databases">
        <title>Evolution of pathogenesis and genome organization in the Tremellales.</title>
        <authorList>
            <person name="Cuomo C."/>
            <person name="Litvintseva A."/>
            <person name="Heitman J."/>
            <person name="Chen Y."/>
            <person name="Sun S."/>
            <person name="Springer D."/>
            <person name="Dromer F."/>
            <person name="Young S."/>
            <person name="Zeng Q."/>
            <person name="Chapman S."/>
            <person name="Gujja S."/>
            <person name="Saif S."/>
            <person name="Birren B."/>
        </authorList>
    </citation>
    <scope>NUCLEOTIDE SEQUENCE [LARGE SCALE GENOMIC DNA]</scope>
    <source>
        <strain evidence="3 4">CBS 7118</strain>
    </source>
</reference>
<keyword evidence="1" id="KW-0808">Transferase</keyword>
<organism evidence="3 4">
    <name type="scientific">Cryptococcus wingfieldii CBS 7118</name>
    <dbReference type="NCBI Taxonomy" id="1295528"/>
    <lineage>
        <taxon>Eukaryota</taxon>
        <taxon>Fungi</taxon>
        <taxon>Dikarya</taxon>
        <taxon>Basidiomycota</taxon>
        <taxon>Agaricomycotina</taxon>
        <taxon>Tremellomycetes</taxon>
        <taxon>Tremellales</taxon>
        <taxon>Cryptococcaceae</taxon>
        <taxon>Cryptococcus</taxon>
    </lineage>
</organism>
<dbReference type="EMBL" id="AWGH01000030">
    <property type="protein sequence ID" value="ODN86820.1"/>
    <property type="molecule type" value="Genomic_DNA"/>
</dbReference>
<dbReference type="Pfam" id="PF00201">
    <property type="entry name" value="UDPGT"/>
    <property type="match status" value="1"/>
</dbReference>
<dbReference type="SUPFAM" id="SSF53756">
    <property type="entry name" value="UDP-Glycosyltransferase/glycogen phosphorylase"/>
    <property type="match status" value="1"/>
</dbReference>
<dbReference type="InterPro" id="IPR002213">
    <property type="entry name" value="UDP_glucos_trans"/>
</dbReference>
<evidence type="ECO:0000256" key="2">
    <source>
        <dbReference type="SAM" id="MobiDB-lite"/>
    </source>
</evidence>
<evidence type="ECO:0000313" key="4">
    <source>
        <dbReference type="Proteomes" id="UP000094819"/>
    </source>
</evidence>
<protein>
    <recommendedName>
        <fullName evidence="5">UDP-glycosyltransferases domain-containing protein</fullName>
    </recommendedName>
</protein>
<name>A0A1E3IDZ6_9TREE</name>
<dbReference type="GO" id="GO:0035251">
    <property type="term" value="F:UDP-glucosyltransferase activity"/>
    <property type="evidence" value="ECO:0007669"/>
    <property type="project" value="InterPro"/>
</dbReference>
<dbReference type="InterPro" id="IPR050481">
    <property type="entry name" value="UDP-glycosyltransf_plant"/>
</dbReference>
<dbReference type="PANTHER" id="PTHR48049">
    <property type="entry name" value="GLYCOSYLTRANSFERASE"/>
    <property type="match status" value="1"/>
</dbReference>
<dbReference type="Proteomes" id="UP000094819">
    <property type="component" value="Unassembled WGS sequence"/>
</dbReference>
<evidence type="ECO:0008006" key="5">
    <source>
        <dbReference type="Google" id="ProtNLM"/>
    </source>
</evidence>
<feature type="region of interest" description="Disordered" evidence="2">
    <location>
        <begin position="185"/>
        <end position="207"/>
    </location>
</feature>
<dbReference type="Gene3D" id="3.40.50.2000">
    <property type="entry name" value="Glycogen Phosphorylase B"/>
    <property type="match status" value="1"/>
</dbReference>
<evidence type="ECO:0000256" key="1">
    <source>
        <dbReference type="ARBA" id="ARBA00022679"/>
    </source>
</evidence>
<feature type="compositionally biased region" description="Basic and acidic residues" evidence="2">
    <location>
        <begin position="196"/>
        <end position="207"/>
    </location>
</feature>